<protein>
    <submittedName>
        <fullName evidence="2">Uncharacterized protein</fullName>
    </submittedName>
</protein>
<gene>
    <name evidence="2" type="ORF">QFZ46_000651</name>
</gene>
<sequence length="277" mass="29412">MSDTAAVSEDSRLWRDEFRSLLSGMNLVVLIAAIAAGVWGVFESMTDAGGDRLWGNLTVAAPGIYAGWCMLEIAWKRLASIGTVLIRLVSSCIIAPAFVALPVAVVQAIAVIFPGVRQTIADAEAANGGFHYWWSEGMASQLFLVPLGGYVIGMCVPLGVALIITMPVISIRAPHIAGAGSHLEKVGAEQRDSTTAFVFCGLGATVLGIGLWVFGDGGSIAEFPEDLDRFLQATSYGYFYWDDAVWLFGVVFVVVGVALMGWGCARVLFARGRAARG</sequence>
<keyword evidence="1" id="KW-0472">Membrane</keyword>
<reference evidence="2 3" key="1">
    <citation type="submission" date="2023-07" db="EMBL/GenBank/DDBJ databases">
        <title>Comparative genomics of wheat-associated soil bacteria to identify genetic determinants of phenazine resistance.</title>
        <authorList>
            <person name="Mouncey N."/>
        </authorList>
    </citation>
    <scope>NUCLEOTIDE SEQUENCE [LARGE SCALE GENOMIC DNA]</scope>
    <source>
        <strain evidence="2 3">W2I7</strain>
    </source>
</reference>
<organism evidence="2 3">
    <name type="scientific">Microbacterium murale</name>
    <dbReference type="NCBI Taxonomy" id="1081040"/>
    <lineage>
        <taxon>Bacteria</taxon>
        <taxon>Bacillati</taxon>
        <taxon>Actinomycetota</taxon>
        <taxon>Actinomycetes</taxon>
        <taxon>Micrococcales</taxon>
        <taxon>Microbacteriaceae</taxon>
        <taxon>Microbacterium</taxon>
    </lineage>
</organism>
<dbReference type="Proteomes" id="UP001239085">
    <property type="component" value="Unassembled WGS sequence"/>
</dbReference>
<feature type="transmembrane region" description="Helical" evidence="1">
    <location>
        <begin position="194"/>
        <end position="214"/>
    </location>
</feature>
<accession>A0ABU0P741</accession>
<feature type="transmembrane region" description="Helical" evidence="1">
    <location>
        <begin position="85"/>
        <end position="113"/>
    </location>
</feature>
<dbReference type="RefSeq" id="WP_307358283.1">
    <property type="nucleotide sequence ID" value="NZ_JAUSXK010000001.1"/>
</dbReference>
<keyword evidence="3" id="KW-1185">Reference proteome</keyword>
<feature type="transmembrane region" description="Helical" evidence="1">
    <location>
        <begin position="147"/>
        <end position="173"/>
    </location>
</feature>
<keyword evidence="1" id="KW-1133">Transmembrane helix</keyword>
<feature type="transmembrane region" description="Helical" evidence="1">
    <location>
        <begin position="244"/>
        <end position="269"/>
    </location>
</feature>
<proteinExistence type="predicted"/>
<keyword evidence="1" id="KW-0812">Transmembrane</keyword>
<evidence type="ECO:0000256" key="1">
    <source>
        <dbReference type="SAM" id="Phobius"/>
    </source>
</evidence>
<feature type="transmembrane region" description="Helical" evidence="1">
    <location>
        <begin position="21"/>
        <end position="42"/>
    </location>
</feature>
<feature type="transmembrane region" description="Helical" evidence="1">
    <location>
        <begin position="54"/>
        <end position="73"/>
    </location>
</feature>
<comment type="caution">
    <text evidence="2">The sequence shown here is derived from an EMBL/GenBank/DDBJ whole genome shotgun (WGS) entry which is preliminary data.</text>
</comment>
<name>A0ABU0P741_9MICO</name>
<evidence type="ECO:0000313" key="3">
    <source>
        <dbReference type="Proteomes" id="UP001239085"/>
    </source>
</evidence>
<dbReference type="EMBL" id="JAUSXK010000001">
    <property type="protein sequence ID" value="MDQ0642491.1"/>
    <property type="molecule type" value="Genomic_DNA"/>
</dbReference>
<evidence type="ECO:0000313" key="2">
    <source>
        <dbReference type="EMBL" id="MDQ0642491.1"/>
    </source>
</evidence>